<dbReference type="EMBL" id="KN847334">
    <property type="protein sequence ID" value="KIW45241.1"/>
    <property type="molecule type" value="Genomic_DNA"/>
</dbReference>
<dbReference type="AlphaFoldDB" id="A0A0D2AZH9"/>
<evidence type="ECO:0000256" key="1">
    <source>
        <dbReference type="SAM" id="MobiDB-lite"/>
    </source>
</evidence>
<dbReference type="RefSeq" id="XP_016265457.1">
    <property type="nucleotide sequence ID" value="XM_016404452.1"/>
</dbReference>
<name>A0A0D2AZH9_9EURO</name>
<keyword evidence="3" id="KW-1185">Reference proteome</keyword>
<evidence type="ECO:0000313" key="2">
    <source>
        <dbReference type="EMBL" id="KIW45241.1"/>
    </source>
</evidence>
<dbReference type="Proteomes" id="UP000053342">
    <property type="component" value="Unassembled WGS sequence"/>
</dbReference>
<dbReference type="GeneID" id="27355717"/>
<evidence type="ECO:0000313" key="3">
    <source>
        <dbReference type="Proteomes" id="UP000053342"/>
    </source>
</evidence>
<organism evidence="2 3">
    <name type="scientific">Exophiala oligosperma</name>
    <dbReference type="NCBI Taxonomy" id="215243"/>
    <lineage>
        <taxon>Eukaryota</taxon>
        <taxon>Fungi</taxon>
        <taxon>Dikarya</taxon>
        <taxon>Ascomycota</taxon>
        <taxon>Pezizomycotina</taxon>
        <taxon>Eurotiomycetes</taxon>
        <taxon>Chaetothyriomycetidae</taxon>
        <taxon>Chaetothyriales</taxon>
        <taxon>Herpotrichiellaceae</taxon>
        <taxon>Exophiala</taxon>
    </lineage>
</organism>
<dbReference type="VEuPathDB" id="FungiDB:PV06_03643"/>
<accession>A0A0D2AZH9</accession>
<proteinExistence type="predicted"/>
<feature type="region of interest" description="Disordered" evidence="1">
    <location>
        <begin position="1"/>
        <end position="107"/>
    </location>
</feature>
<protein>
    <submittedName>
        <fullName evidence="2">Uncharacterized protein</fullName>
    </submittedName>
</protein>
<dbReference type="HOGENOM" id="CLU_1602732_0_0_1"/>
<gene>
    <name evidence="2" type="ORF">PV06_03643</name>
</gene>
<sequence>MGCCSSKSIPVEDDRRPQVTPAPSVASTTSHHPNRQSNNNSNNSRHSQAASSHHHSRTQSSSIAGPVVWAGGAATSQQHSRNNTGSSSHHHHQQRQQKQTRSQRGTHSTTFTEMLERAGIPDPGRDVLYIPPSRNIYAELRNKEIEEVHARNQAEFWSKHKHWGSK</sequence>
<feature type="compositionally biased region" description="Low complexity" evidence="1">
    <location>
        <begin position="35"/>
        <end position="51"/>
    </location>
</feature>
<reference evidence="2 3" key="1">
    <citation type="submission" date="2015-01" db="EMBL/GenBank/DDBJ databases">
        <title>The Genome Sequence of Exophiala oligosperma CBS72588.</title>
        <authorList>
            <consortium name="The Broad Institute Genomics Platform"/>
            <person name="Cuomo C."/>
            <person name="de Hoog S."/>
            <person name="Gorbushina A."/>
            <person name="Stielow B."/>
            <person name="Teixiera M."/>
            <person name="Abouelleil A."/>
            <person name="Chapman S.B."/>
            <person name="Priest M."/>
            <person name="Young S.K."/>
            <person name="Wortman J."/>
            <person name="Nusbaum C."/>
            <person name="Birren B."/>
        </authorList>
    </citation>
    <scope>NUCLEOTIDE SEQUENCE [LARGE SCALE GENOMIC DNA]</scope>
    <source>
        <strain evidence="2 3">CBS 72588</strain>
    </source>
</reference>
<feature type="compositionally biased region" description="Low complexity" evidence="1">
    <location>
        <begin position="96"/>
        <end position="105"/>
    </location>
</feature>